<sequence>MGTISNPIIRTASHAIDMYFDLDEALTLPPEDHICYRGNNYNIATSTAYTLAANMPTAVGAEEVNEGVICSICAEGFHHGYSDHDHGFAAKQVPCRHVYHQT</sequence>
<dbReference type="InterPro" id="IPR013083">
    <property type="entry name" value="Znf_RING/FYVE/PHD"/>
</dbReference>
<dbReference type="EMBL" id="VIEB01000177">
    <property type="protein sequence ID" value="TQE02380.1"/>
    <property type="molecule type" value="Genomic_DNA"/>
</dbReference>
<evidence type="ECO:0008006" key="3">
    <source>
        <dbReference type="Google" id="ProtNLM"/>
    </source>
</evidence>
<accession>A0A540MVJ1</accession>
<evidence type="ECO:0000313" key="2">
    <source>
        <dbReference type="Proteomes" id="UP000315295"/>
    </source>
</evidence>
<organism evidence="1 2">
    <name type="scientific">Malus baccata</name>
    <name type="common">Siberian crab apple</name>
    <name type="synonym">Pyrus baccata</name>
    <dbReference type="NCBI Taxonomy" id="106549"/>
    <lineage>
        <taxon>Eukaryota</taxon>
        <taxon>Viridiplantae</taxon>
        <taxon>Streptophyta</taxon>
        <taxon>Embryophyta</taxon>
        <taxon>Tracheophyta</taxon>
        <taxon>Spermatophyta</taxon>
        <taxon>Magnoliopsida</taxon>
        <taxon>eudicotyledons</taxon>
        <taxon>Gunneridae</taxon>
        <taxon>Pentapetalae</taxon>
        <taxon>rosids</taxon>
        <taxon>fabids</taxon>
        <taxon>Rosales</taxon>
        <taxon>Rosaceae</taxon>
        <taxon>Amygdaloideae</taxon>
        <taxon>Maleae</taxon>
        <taxon>Malus</taxon>
    </lineage>
</organism>
<name>A0A540MVJ1_MALBA</name>
<keyword evidence="2" id="KW-1185">Reference proteome</keyword>
<dbReference type="Proteomes" id="UP000315295">
    <property type="component" value="Unassembled WGS sequence"/>
</dbReference>
<dbReference type="SUPFAM" id="SSF57850">
    <property type="entry name" value="RING/U-box"/>
    <property type="match status" value="1"/>
</dbReference>
<protein>
    <recommendedName>
        <fullName evidence="3">RING-type domain-containing protein</fullName>
    </recommendedName>
</protein>
<gene>
    <name evidence="1" type="ORF">C1H46_012019</name>
</gene>
<comment type="caution">
    <text evidence="1">The sequence shown here is derived from an EMBL/GenBank/DDBJ whole genome shotgun (WGS) entry which is preliminary data.</text>
</comment>
<proteinExistence type="predicted"/>
<reference evidence="1 2" key="1">
    <citation type="journal article" date="2019" name="G3 (Bethesda)">
        <title>Sequencing of a Wild Apple (Malus baccata) Genome Unravels the Differences Between Cultivated and Wild Apple Species Regarding Disease Resistance and Cold Tolerance.</title>
        <authorList>
            <person name="Chen X."/>
        </authorList>
    </citation>
    <scope>NUCLEOTIDE SEQUENCE [LARGE SCALE GENOMIC DNA]</scope>
    <source>
        <strain evidence="2">cv. Shandingzi</strain>
        <tissue evidence="1">Leaves</tissue>
    </source>
</reference>
<evidence type="ECO:0000313" key="1">
    <source>
        <dbReference type="EMBL" id="TQE02380.1"/>
    </source>
</evidence>
<dbReference type="AlphaFoldDB" id="A0A540MVJ1"/>
<dbReference type="Gene3D" id="3.30.40.10">
    <property type="entry name" value="Zinc/RING finger domain, C3HC4 (zinc finger)"/>
    <property type="match status" value="1"/>
</dbReference>